<dbReference type="Gene3D" id="3.40.50.300">
    <property type="entry name" value="P-loop containing nucleotide triphosphate hydrolases"/>
    <property type="match status" value="1"/>
</dbReference>
<feature type="domain" description="AAA+ ATPase" evidence="2">
    <location>
        <begin position="258"/>
        <end position="430"/>
    </location>
</feature>
<reference evidence="4" key="1">
    <citation type="submission" date="2020-03" db="EMBL/GenBank/DDBJ databases">
        <title>Whole-genome sequence of the purple nonsulfur bacterium Rhodocyclus tenuis DSM112.</title>
        <authorList>
            <person name="Kyndt J.A."/>
            <person name="Meyer T.E."/>
        </authorList>
    </citation>
    <scope>NUCLEOTIDE SEQUENCE [LARGE SCALE GENOMIC DNA]</scope>
    <source>
        <strain evidence="4">DSM 112</strain>
    </source>
</reference>
<dbReference type="Proteomes" id="UP000720344">
    <property type="component" value="Unassembled WGS sequence"/>
</dbReference>
<feature type="region of interest" description="Disordered" evidence="1">
    <location>
        <begin position="101"/>
        <end position="120"/>
    </location>
</feature>
<proteinExistence type="predicted"/>
<dbReference type="EMBL" id="JAATWB010000013">
    <property type="protein sequence ID" value="NJA90141.1"/>
    <property type="molecule type" value="Genomic_DNA"/>
</dbReference>
<keyword evidence="4" id="KW-1185">Reference proteome</keyword>
<dbReference type="SMART" id="SM00382">
    <property type="entry name" value="AAA"/>
    <property type="match status" value="1"/>
</dbReference>
<sequence length="553" mass="61273">MSLAERQQQFLREIQKYFEATKATRTSKLFGVSNSAKIVEGGIQIGVANLDATKEDSEGFIFACVMKFPPEDEVYFAVLVRKEKAKFLARLAEMKRLGATAKAGGEEHDENDDDETGESGKQFKYSIRNNLVPIYLARNGGLWMRNSGFWNSLDFDLSPFGPSAEPDKLVVALYPPTASARRSLLAREFIGWLGTLAGREKIHELQIWKDEASLEPAMQRMPASILIDEIEFAIKALGGYYPNGEVRRLHAALNFLNHKHFVILSGLSGTGKTQLALKYARAVHGLATNTTPSPLIFECPVRPEWTDPTGLTGYFDVLTNRYVVPTFLEAVLVATAHRSSPVFVILDEMNLARVEYYLSDVLSAMETGGALQLHSNSVPLEGTTGASIRAELPLPENLFIIGTINVDETTNPVSDKVLDRASVIDMTTVDVPGFLASLEGRFPELKAASAACISKLTEINALLQNHNLGFGYRLIEEFVRYHAFDAKHLGNTPAEVNDQLLVQKILVKLRGAERQRPLLTSLEKAFTDLPRAQSYVRKLLGDLDDFGSFQAMR</sequence>
<dbReference type="RefSeq" id="WP_167682712.1">
    <property type="nucleotide sequence ID" value="NZ_JAATWB010000013.1"/>
</dbReference>
<evidence type="ECO:0000313" key="4">
    <source>
        <dbReference type="Proteomes" id="UP000720344"/>
    </source>
</evidence>
<dbReference type="InterPro" id="IPR027417">
    <property type="entry name" value="P-loop_NTPase"/>
</dbReference>
<feature type="compositionally biased region" description="Acidic residues" evidence="1">
    <location>
        <begin position="107"/>
        <end position="117"/>
    </location>
</feature>
<dbReference type="InterPro" id="IPR003593">
    <property type="entry name" value="AAA+_ATPase"/>
</dbReference>
<organism evidence="3 4">
    <name type="scientific">Rhodocyclus gracilis</name>
    <dbReference type="NCBI Taxonomy" id="2929842"/>
    <lineage>
        <taxon>Bacteria</taxon>
        <taxon>Pseudomonadati</taxon>
        <taxon>Pseudomonadota</taxon>
        <taxon>Betaproteobacteria</taxon>
        <taxon>Rhodocyclales</taxon>
        <taxon>Rhodocyclaceae</taxon>
        <taxon>Rhodocyclus</taxon>
    </lineage>
</organism>
<accession>A0ABX0WLG7</accession>
<name>A0ABX0WLG7_9RHOO</name>
<evidence type="ECO:0000256" key="1">
    <source>
        <dbReference type="SAM" id="MobiDB-lite"/>
    </source>
</evidence>
<evidence type="ECO:0000259" key="2">
    <source>
        <dbReference type="SMART" id="SM00382"/>
    </source>
</evidence>
<protein>
    <recommendedName>
        <fullName evidence="2">AAA+ ATPase domain-containing protein</fullName>
    </recommendedName>
</protein>
<dbReference type="SUPFAM" id="SSF52540">
    <property type="entry name" value="P-loop containing nucleoside triphosphate hydrolases"/>
    <property type="match status" value="1"/>
</dbReference>
<gene>
    <name evidence="3" type="ORF">HCX48_13050</name>
</gene>
<comment type="caution">
    <text evidence="3">The sequence shown here is derived from an EMBL/GenBank/DDBJ whole genome shotgun (WGS) entry which is preliminary data.</text>
</comment>
<evidence type="ECO:0000313" key="3">
    <source>
        <dbReference type="EMBL" id="NJA90141.1"/>
    </source>
</evidence>